<protein>
    <submittedName>
        <fullName evidence="1">DNA-binding protein</fullName>
    </submittedName>
</protein>
<evidence type="ECO:0000313" key="1">
    <source>
        <dbReference type="EMBL" id="MBL1120527.1"/>
    </source>
</evidence>
<name>A0ABS1Q782_9ACTN</name>
<gene>
    <name evidence="1" type="ORF">JK364_50790</name>
</gene>
<accession>A0ABS1Q782</accession>
<keyword evidence="1" id="KW-0238">DNA-binding</keyword>
<dbReference type="Proteomes" id="UP000621510">
    <property type="component" value="Unassembled WGS sequence"/>
</dbReference>
<proteinExistence type="predicted"/>
<organism evidence="1 2">
    <name type="scientific">Streptomyces endocoffeicus</name>
    <dbReference type="NCBI Taxonomy" id="2898945"/>
    <lineage>
        <taxon>Bacteria</taxon>
        <taxon>Bacillati</taxon>
        <taxon>Actinomycetota</taxon>
        <taxon>Actinomycetes</taxon>
        <taxon>Kitasatosporales</taxon>
        <taxon>Streptomycetaceae</taxon>
        <taxon>Streptomyces</taxon>
    </lineage>
</organism>
<comment type="caution">
    <text evidence="1">The sequence shown here is derived from an EMBL/GenBank/DDBJ whole genome shotgun (WGS) entry which is preliminary data.</text>
</comment>
<reference evidence="1 2" key="1">
    <citation type="submission" date="2021-01" db="EMBL/GenBank/DDBJ databases">
        <title>WGS of actinomycetes isolated from Thailand.</title>
        <authorList>
            <person name="Thawai C."/>
        </authorList>
    </citation>
    <scope>NUCLEOTIDE SEQUENCE [LARGE SCALE GENOMIC DNA]</scope>
    <source>
        <strain evidence="1 2">CA3R110</strain>
    </source>
</reference>
<dbReference type="SUPFAM" id="SSF46955">
    <property type="entry name" value="Putative DNA-binding domain"/>
    <property type="match status" value="1"/>
</dbReference>
<dbReference type="RefSeq" id="WP_201858286.1">
    <property type="nucleotide sequence ID" value="NZ_JAERRG010000053.1"/>
</dbReference>
<keyword evidence="2" id="KW-1185">Reference proteome</keyword>
<dbReference type="EMBL" id="JAERRG010000053">
    <property type="protein sequence ID" value="MBL1120527.1"/>
    <property type="molecule type" value="Genomic_DNA"/>
</dbReference>
<sequence>MANESAGKRHLSEQVADSGITRQEYAALARVHLDTVKRWARLGIGPRPRRVGPRLVRYDRAEVLEFLGIGEQRGPVS</sequence>
<dbReference type="InterPro" id="IPR009061">
    <property type="entry name" value="DNA-bd_dom_put_sf"/>
</dbReference>
<evidence type="ECO:0000313" key="2">
    <source>
        <dbReference type="Proteomes" id="UP000621510"/>
    </source>
</evidence>
<dbReference type="GO" id="GO:0003677">
    <property type="term" value="F:DNA binding"/>
    <property type="evidence" value="ECO:0007669"/>
    <property type="project" value="UniProtKB-KW"/>
</dbReference>